<name>A0ABN1EFN2_9PROT</name>
<evidence type="ECO:0000256" key="1">
    <source>
        <dbReference type="SAM" id="Phobius"/>
    </source>
</evidence>
<proteinExistence type="predicted"/>
<keyword evidence="1" id="KW-0812">Transmembrane</keyword>
<keyword evidence="1" id="KW-1133">Transmembrane helix</keyword>
<comment type="caution">
    <text evidence="2">The sequence shown here is derived from an EMBL/GenBank/DDBJ whole genome shotgun (WGS) entry which is preliminary data.</text>
</comment>
<feature type="transmembrane region" description="Helical" evidence="1">
    <location>
        <begin position="12"/>
        <end position="30"/>
    </location>
</feature>
<dbReference type="RefSeq" id="WP_166933426.1">
    <property type="nucleotide sequence ID" value="NZ_BAAADD010000003.1"/>
</dbReference>
<organism evidence="2 3">
    <name type="scientific">Rhizomicrobium electricum</name>
    <dbReference type="NCBI Taxonomy" id="480070"/>
    <lineage>
        <taxon>Bacteria</taxon>
        <taxon>Pseudomonadati</taxon>
        <taxon>Pseudomonadota</taxon>
        <taxon>Alphaproteobacteria</taxon>
        <taxon>Micropepsales</taxon>
        <taxon>Micropepsaceae</taxon>
        <taxon>Rhizomicrobium</taxon>
    </lineage>
</organism>
<reference evidence="2 3" key="1">
    <citation type="journal article" date="2019" name="Int. J. Syst. Evol. Microbiol.">
        <title>The Global Catalogue of Microorganisms (GCM) 10K type strain sequencing project: providing services to taxonomists for standard genome sequencing and annotation.</title>
        <authorList>
            <consortium name="The Broad Institute Genomics Platform"/>
            <consortium name="The Broad Institute Genome Sequencing Center for Infectious Disease"/>
            <person name="Wu L."/>
            <person name="Ma J."/>
        </authorList>
    </citation>
    <scope>NUCLEOTIDE SEQUENCE [LARGE SCALE GENOMIC DNA]</scope>
    <source>
        <strain evidence="2 3">JCM 15089</strain>
    </source>
</reference>
<evidence type="ECO:0000313" key="3">
    <source>
        <dbReference type="Proteomes" id="UP001499951"/>
    </source>
</evidence>
<sequence length="234" mass="26495">MAGFFKVLWRINAVLAFVALVAVIGFVVLFSKERIDRPLRDYFVPPPAAARVPVKPSYRYELEKDLLIGADTAHEDFEIYRLVRWNRNVPATSNTSDIVNLLVSDKKSGGNKWLFAGFDRTIINQETVLTGRWYWREPEADDDVPVEIVVLKVIEADTNGDGALTLDDRQTLYVARFPATGPVKLLTADAVWFTMQKNKEYQVGYREKGEGFLATYALPDFTLVSKTKIEGMPN</sequence>
<dbReference type="EMBL" id="BAAADD010000003">
    <property type="protein sequence ID" value="GAA0565746.1"/>
    <property type="molecule type" value="Genomic_DNA"/>
</dbReference>
<accession>A0ABN1EFN2</accession>
<evidence type="ECO:0000313" key="2">
    <source>
        <dbReference type="EMBL" id="GAA0565746.1"/>
    </source>
</evidence>
<dbReference type="Proteomes" id="UP001499951">
    <property type="component" value="Unassembled WGS sequence"/>
</dbReference>
<keyword evidence="1" id="KW-0472">Membrane</keyword>
<protein>
    <submittedName>
        <fullName evidence="2">Uncharacterized protein</fullName>
    </submittedName>
</protein>
<gene>
    <name evidence="2" type="ORF">GCM10008942_12630</name>
</gene>
<keyword evidence="3" id="KW-1185">Reference proteome</keyword>